<dbReference type="Pfam" id="PF07883">
    <property type="entry name" value="Cupin_2"/>
    <property type="match status" value="1"/>
</dbReference>
<keyword evidence="3" id="KW-1185">Reference proteome</keyword>
<dbReference type="Proteomes" id="UP000679179">
    <property type="component" value="Unassembled WGS sequence"/>
</dbReference>
<evidence type="ECO:0000259" key="1">
    <source>
        <dbReference type="Pfam" id="PF07883"/>
    </source>
</evidence>
<dbReference type="InterPro" id="IPR052538">
    <property type="entry name" value="Flavonoid_dioxygenase-like"/>
</dbReference>
<organism evidence="2 3">
    <name type="scientific">Clostridium polyendosporum</name>
    <dbReference type="NCBI Taxonomy" id="69208"/>
    <lineage>
        <taxon>Bacteria</taxon>
        <taxon>Bacillati</taxon>
        <taxon>Bacillota</taxon>
        <taxon>Clostridia</taxon>
        <taxon>Eubacteriales</taxon>
        <taxon>Clostridiaceae</taxon>
        <taxon>Clostridium</taxon>
    </lineage>
</organism>
<name>A0A919VNM4_9CLOT</name>
<dbReference type="SUPFAM" id="SSF51182">
    <property type="entry name" value="RmlC-like cupins"/>
    <property type="match status" value="1"/>
</dbReference>
<dbReference type="Gene3D" id="2.60.120.10">
    <property type="entry name" value="Jelly Rolls"/>
    <property type="match status" value="1"/>
</dbReference>
<dbReference type="InterPro" id="IPR011051">
    <property type="entry name" value="RmlC_Cupin_sf"/>
</dbReference>
<accession>A0A919VNM4</accession>
<dbReference type="EMBL" id="BOPZ01000051">
    <property type="protein sequence ID" value="GIM30678.1"/>
    <property type="molecule type" value="Genomic_DNA"/>
</dbReference>
<gene>
    <name evidence="2" type="ORF">CPJCM30710_33440</name>
</gene>
<reference evidence="2" key="1">
    <citation type="submission" date="2021-03" db="EMBL/GenBank/DDBJ databases">
        <title>Taxonomic study of Clostridium polyendosporum from meadow-gley soil under rice.</title>
        <authorList>
            <person name="Kobayashi H."/>
            <person name="Tanizawa Y."/>
            <person name="Yagura M."/>
        </authorList>
    </citation>
    <scope>NUCLEOTIDE SEQUENCE</scope>
    <source>
        <strain evidence="2">JCM 30710</strain>
    </source>
</reference>
<sequence>MYNDYETYPYPCPYCVNTPRYNSDVMYNAYRAYPCPYCANTPMYNPYFSNQFTNQHIPFTSEMEYDSRFDFWESPKDGCIIQLMDYGPEPFVVNIEEATKQNDAFRTVLWTGSHLQLTLMSINVGEDIGLEIHPDIDQFIRIEEGQGLVKMGDRKDKLDFQEKVYDDFAFIIPAGKWHNIINTGNKPLKLYSIYAPPQHPLGTVHATKAIAEAAE</sequence>
<dbReference type="RefSeq" id="WP_212905344.1">
    <property type="nucleotide sequence ID" value="NZ_BOPZ01000051.1"/>
</dbReference>
<feature type="domain" description="Cupin type-2" evidence="1">
    <location>
        <begin position="119"/>
        <end position="194"/>
    </location>
</feature>
<dbReference type="AlphaFoldDB" id="A0A919VNM4"/>
<protein>
    <submittedName>
        <fullName evidence="2">Cupin</fullName>
    </submittedName>
</protein>
<dbReference type="InterPro" id="IPR014710">
    <property type="entry name" value="RmlC-like_jellyroll"/>
</dbReference>
<dbReference type="PANTHER" id="PTHR43346">
    <property type="entry name" value="LIGAND BINDING DOMAIN PROTEIN, PUTATIVE (AFU_ORTHOLOGUE AFUA_6G14370)-RELATED"/>
    <property type="match status" value="1"/>
</dbReference>
<dbReference type="CDD" id="cd02223">
    <property type="entry name" value="cupin_Bh2720-like"/>
    <property type="match status" value="1"/>
</dbReference>
<evidence type="ECO:0000313" key="2">
    <source>
        <dbReference type="EMBL" id="GIM30678.1"/>
    </source>
</evidence>
<comment type="caution">
    <text evidence="2">The sequence shown here is derived from an EMBL/GenBank/DDBJ whole genome shotgun (WGS) entry which is preliminary data.</text>
</comment>
<evidence type="ECO:0000313" key="3">
    <source>
        <dbReference type="Proteomes" id="UP000679179"/>
    </source>
</evidence>
<proteinExistence type="predicted"/>
<dbReference type="InterPro" id="IPR013096">
    <property type="entry name" value="Cupin_2"/>
</dbReference>
<dbReference type="PANTHER" id="PTHR43346:SF1">
    <property type="entry name" value="QUERCETIN 2,3-DIOXYGENASE-RELATED"/>
    <property type="match status" value="1"/>
</dbReference>